<proteinExistence type="inferred from homology"/>
<evidence type="ECO:0000256" key="7">
    <source>
        <dbReference type="ARBA" id="ARBA00022980"/>
    </source>
</evidence>
<keyword evidence="4" id="KW-0963">Cytoplasm</keyword>
<evidence type="ECO:0000256" key="5">
    <source>
        <dbReference type="ARBA" id="ARBA00022730"/>
    </source>
</evidence>
<evidence type="ECO:0000256" key="6">
    <source>
        <dbReference type="ARBA" id="ARBA00022884"/>
    </source>
</evidence>
<dbReference type="PIRSF" id="PIRSF002161">
    <property type="entry name" value="Ribosomal_L5"/>
    <property type="match status" value="1"/>
</dbReference>
<dbReference type="GO" id="GO:1990904">
    <property type="term" value="C:ribonucleoprotein complex"/>
    <property type="evidence" value="ECO:0007669"/>
    <property type="project" value="UniProtKB-KW"/>
</dbReference>
<dbReference type="GO" id="GO:0005634">
    <property type="term" value="C:nucleus"/>
    <property type="evidence" value="ECO:0007669"/>
    <property type="project" value="UniProtKB-SubCell"/>
</dbReference>
<dbReference type="InterPro" id="IPR022803">
    <property type="entry name" value="Ribosomal_uL5_dom_sf"/>
</dbReference>
<keyword evidence="8" id="KW-0539">Nucleus</keyword>
<evidence type="ECO:0000256" key="2">
    <source>
        <dbReference type="ARBA" id="ARBA00004496"/>
    </source>
</evidence>
<protein>
    <submittedName>
        <fullName evidence="13">Ribosomal protein L11</fullName>
    </submittedName>
</protein>
<dbReference type="FunFam" id="3.30.1440.10:FF:000004">
    <property type="entry name" value="60S ribosomal protein L11, putative"/>
    <property type="match status" value="1"/>
</dbReference>
<evidence type="ECO:0000256" key="1">
    <source>
        <dbReference type="ARBA" id="ARBA00004123"/>
    </source>
</evidence>
<dbReference type="Pfam" id="PF00281">
    <property type="entry name" value="Ribosomal_L5"/>
    <property type="match status" value="1"/>
</dbReference>
<evidence type="ECO:0000259" key="11">
    <source>
        <dbReference type="Pfam" id="PF00281"/>
    </source>
</evidence>
<keyword evidence="9 10" id="KW-0687">Ribonucleoprotein</keyword>
<evidence type="ECO:0000256" key="10">
    <source>
        <dbReference type="RuleBase" id="RU003930"/>
    </source>
</evidence>
<dbReference type="EMBL" id="EF061066">
    <property type="protein sequence ID" value="ABK55620.1"/>
    <property type="molecule type" value="Genomic_DNA"/>
</dbReference>
<name>A0N0A4_EUPOC</name>
<dbReference type="GO" id="GO:0006412">
    <property type="term" value="P:translation"/>
    <property type="evidence" value="ECO:0007669"/>
    <property type="project" value="InterPro"/>
</dbReference>
<dbReference type="GO" id="GO:0005737">
    <property type="term" value="C:cytoplasm"/>
    <property type="evidence" value="ECO:0007669"/>
    <property type="project" value="UniProtKB-SubCell"/>
</dbReference>
<dbReference type="Gene3D" id="3.30.1440.10">
    <property type="match status" value="1"/>
</dbReference>
<dbReference type="GO" id="GO:0005840">
    <property type="term" value="C:ribosome"/>
    <property type="evidence" value="ECO:0007669"/>
    <property type="project" value="UniProtKB-KW"/>
</dbReference>
<dbReference type="InterPro" id="IPR057266">
    <property type="entry name" value="Ribosomal_uL5_euk/arc-type"/>
</dbReference>
<evidence type="ECO:0000313" key="13">
    <source>
        <dbReference type="EMBL" id="ABK55620.1"/>
    </source>
</evidence>
<gene>
    <name evidence="13" type="primary">RPL11</name>
</gene>
<dbReference type="Pfam" id="PF00673">
    <property type="entry name" value="Ribosomal_L5_C"/>
    <property type="match status" value="1"/>
</dbReference>
<dbReference type="PANTHER" id="PTHR11994">
    <property type="entry name" value="60S RIBOSOMAL PROTEIN L11-RELATED"/>
    <property type="match status" value="1"/>
</dbReference>
<keyword evidence="5" id="KW-0699">rRNA-binding</keyword>
<dbReference type="InterPro" id="IPR031309">
    <property type="entry name" value="Ribosomal_uL5_C"/>
</dbReference>
<dbReference type="InterPro" id="IPR002132">
    <property type="entry name" value="Ribosomal_uL5"/>
</dbReference>
<comment type="similarity">
    <text evidence="3 10">Belongs to the universal ribosomal protein uL5 family.</text>
</comment>
<accession>A0N0A4</accession>
<evidence type="ECO:0000259" key="12">
    <source>
        <dbReference type="Pfam" id="PF00673"/>
    </source>
</evidence>
<comment type="subcellular location">
    <subcellularLocation>
        <location evidence="2">Cytoplasm</location>
    </subcellularLocation>
    <subcellularLocation>
        <location evidence="1">Nucleus</location>
    </subcellularLocation>
</comment>
<dbReference type="GO" id="GO:0003735">
    <property type="term" value="F:structural constituent of ribosome"/>
    <property type="evidence" value="ECO:0007669"/>
    <property type="project" value="InterPro"/>
</dbReference>
<keyword evidence="7 10" id="KW-0689">Ribosomal protein</keyword>
<evidence type="ECO:0000256" key="9">
    <source>
        <dbReference type="ARBA" id="ARBA00023274"/>
    </source>
</evidence>
<evidence type="ECO:0000256" key="4">
    <source>
        <dbReference type="ARBA" id="ARBA00022490"/>
    </source>
</evidence>
<organism evidence="13">
    <name type="scientific">Euplotoides octocarinatus</name>
    <name type="common">Freshwater ciliate</name>
    <name type="synonym">Euplotes octocarinatus</name>
    <dbReference type="NCBI Taxonomy" id="2716877"/>
    <lineage>
        <taxon>Eukaryota</taxon>
        <taxon>Sar</taxon>
        <taxon>Alveolata</taxon>
        <taxon>Ciliophora</taxon>
        <taxon>Intramacronucleata</taxon>
        <taxon>Spirotrichea</taxon>
        <taxon>Hypotrichia</taxon>
        <taxon>Euplotida</taxon>
        <taxon>Euplotidae</taxon>
        <taxon>Euplotes</taxon>
    </lineage>
</organism>
<evidence type="ECO:0000256" key="3">
    <source>
        <dbReference type="ARBA" id="ARBA00008553"/>
    </source>
</evidence>
<dbReference type="GO" id="GO:0019843">
    <property type="term" value="F:rRNA binding"/>
    <property type="evidence" value="ECO:0007669"/>
    <property type="project" value="UniProtKB-KW"/>
</dbReference>
<dbReference type="AlphaFoldDB" id="A0N0A4"/>
<reference evidence="13" key="1">
    <citation type="submission" date="2006-10" db="EMBL/GenBank/DDBJ databases">
        <title>Ribosomal protein L11 gene of Euplotes octocarinatus.</title>
        <authorList>
            <person name="Zhang Z."/>
            <person name="Wang Y."/>
            <person name="Liang A."/>
        </authorList>
    </citation>
    <scope>NUCLEOTIDE SEQUENCE</scope>
</reference>
<feature type="domain" description="Large ribosomal subunit protein uL5 N-terminal" evidence="11">
    <location>
        <begin position="10"/>
        <end position="63"/>
    </location>
</feature>
<sequence>MAEVKDKSHNKMRDIKIEKLVVNCCTGESGDQLQKATRVLKSLSDQEPFHSKARFTIRSFNIKRNEKIAAIITIRGEKARELLERGLRVKENELRRKNFSDSGNFGFGIEEHIDLGLKYDPSTGIFGMDFYVVLGRAGKRVKNRKYRRSNIGKIQKVSKEEAMEWFQSELGGTLLR</sequence>
<keyword evidence="6" id="KW-0694">RNA-binding</keyword>
<dbReference type="SUPFAM" id="SSF55282">
    <property type="entry name" value="RL5-like"/>
    <property type="match status" value="1"/>
</dbReference>
<dbReference type="InterPro" id="IPR031310">
    <property type="entry name" value="Ribosomal_uL5_N"/>
</dbReference>
<feature type="domain" description="Large ribosomal subunit protein uL5 C-terminal" evidence="12">
    <location>
        <begin position="67"/>
        <end position="164"/>
    </location>
</feature>
<dbReference type="NCBIfam" id="NF003258">
    <property type="entry name" value="PRK04219.1"/>
    <property type="match status" value="1"/>
</dbReference>
<evidence type="ECO:0000256" key="8">
    <source>
        <dbReference type="ARBA" id="ARBA00023242"/>
    </source>
</evidence>